<dbReference type="InterPro" id="IPR016152">
    <property type="entry name" value="PTrfase/Anion_transptr"/>
</dbReference>
<accession>A0ABU0E2C1</accession>
<evidence type="ECO:0000259" key="8">
    <source>
        <dbReference type="PROSITE" id="PS51372"/>
    </source>
</evidence>
<evidence type="ECO:0000256" key="3">
    <source>
        <dbReference type="ARBA" id="ARBA00023015"/>
    </source>
</evidence>
<reference evidence="9 10" key="1">
    <citation type="submission" date="2023-07" db="EMBL/GenBank/DDBJ databases">
        <title>Genomic Encyclopedia of Type Strains, Phase IV (KMG-IV): sequencing the most valuable type-strain genomes for metagenomic binning, comparative biology and taxonomic classification.</title>
        <authorList>
            <person name="Goeker M."/>
        </authorList>
    </citation>
    <scope>NUCLEOTIDE SEQUENCE [LARGE SCALE GENOMIC DNA]</scope>
    <source>
        <strain evidence="9 10">DSM 16784</strain>
    </source>
</reference>
<evidence type="ECO:0000259" key="7">
    <source>
        <dbReference type="PROSITE" id="PS51099"/>
    </source>
</evidence>
<dbReference type="SUPFAM" id="SSF52794">
    <property type="entry name" value="PTS system IIB component-like"/>
    <property type="match status" value="1"/>
</dbReference>
<dbReference type="RefSeq" id="WP_307407439.1">
    <property type="nucleotide sequence ID" value="NZ_JAUSUR010000003.1"/>
</dbReference>
<dbReference type="PANTHER" id="PTHR30185:SF13">
    <property type="entry name" value="LICABCH OPERON REGULATOR-RELATED"/>
    <property type="match status" value="1"/>
</dbReference>
<dbReference type="Gene3D" id="1.10.1790.10">
    <property type="entry name" value="PRD domain"/>
    <property type="match status" value="2"/>
</dbReference>
<dbReference type="CDD" id="cd05568">
    <property type="entry name" value="PTS_IIB_bgl_like"/>
    <property type="match status" value="1"/>
</dbReference>
<dbReference type="PROSITE" id="PS51372">
    <property type="entry name" value="PRD_2"/>
    <property type="match status" value="2"/>
</dbReference>
<dbReference type="PROSITE" id="PS51094">
    <property type="entry name" value="PTS_EIIA_TYPE_2"/>
    <property type="match status" value="1"/>
</dbReference>
<dbReference type="InterPro" id="IPR013011">
    <property type="entry name" value="PTS_EIIB_2"/>
</dbReference>
<dbReference type="EMBL" id="JAUSUR010000003">
    <property type="protein sequence ID" value="MDQ0361047.1"/>
    <property type="molecule type" value="Genomic_DNA"/>
</dbReference>
<dbReference type="PANTHER" id="PTHR30185">
    <property type="entry name" value="CRYPTIC BETA-GLUCOSIDE BGL OPERON ANTITERMINATOR"/>
    <property type="match status" value="1"/>
</dbReference>
<evidence type="ECO:0000259" key="6">
    <source>
        <dbReference type="PROSITE" id="PS51094"/>
    </source>
</evidence>
<evidence type="ECO:0000256" key="1">
    <source>
        <dbReference type="ARBA" id="ARBA00022679"/>
    </source>
</evidence>
<keyword evidence="3" id="KW-0805">Transcription regulation</keyword>
<proteinExistence type="predicted"/>
<keyword evidence="2" id="KW-0677">Repeat</keyword>
<sequence length="637" mass="74069">MSKRWIDIMDYLDEHTVATSEAMAEALYVSPKTIRTELKKLGAVLNHHGAEIISKQRIGYSLIVNDEKKLRDFKVELNQEIINHPMTKEDRIQFQLELLLLNNDKYIKIDDIADQLYISKSSVSQDLKEVRTILEEFNLTLVTRPNYGIKVEGKEFDFRLCTASHTIKRLDFNYHEDTNEQVRKINYCVSKHLNESNIKISDVTYHNLLIHIYIAMIRIKEGHYVPMNVDQLKDMKKSDEYRLAMKVVAELEEIFDIEIPESEIGYLAIHFSGKQFIEIKPEEENFVVTTEIDKIVKHMLSEIKSSYNIDLTNDFELRMSLALHLVPMDIRLKYDMYLRNPLLSEIKQRYTLAYMLATSACGVLRKHYQKDIYEDEISYIALHFNLALERNKSTISKKNIVIVCATGRGSSSLLVYKFETEVGAYLNTIETCDVGQLKFFDFDTVDYVITTVPIPFSVPKPILEVQFFLDDGDVKALKNFLSGKTSFSFSENFDPRLFISSLSAKTKEEVIQKMVDRIKEVKTIPDNFYDLVMKRESMAVTAFGNLVAIPHPSEVLGDETFVCIAILDEPIRWEAVEVQFIFMMSMKKERDEDMESFSTMISRLLLNPAYINEMIRTRDYQTLANCFNQIEKEMRSE</sequence>
<feature type="domain" description="PTS EIIB type-2" evidence="7">
    <location>
        <begin position="398"/>
        <end position="489"/>
    </location>
</feature>
<name>A0ABU0E2C1_9FIRM</name>
<dbReference type="SUPFAM" id="SSF63520">
    <property type="entry name" value="PTS-regulatory domain, PRD"/>
    <property type="match status" value="2"/>
</dbReference>
<keyword evidence="10" id="KW-1185">Reference proteome</keyword>
<comment type="caution">
    <text evidence="9">The sequence shown here is derived from an EMBL/GenBank/DDBJ whole genome shotgun (WGS) entry which is preliminary data.</text>
</comment>
<evidence type="ECO:0000313" key="9">
    <source>
        <dbReference type="EMBL" id="MDQ0361047.1"/>
    </source>
</evidence>
<dbReference type="InterPro" id="IPR036634">
    <property type="entry name" value="PRD_sf"/>
</dbReference>
<dbReference type="InterPro" id="IPR036388">
    <property type="entry name" value="WH-like_DNA-bd_sf"/>
</dbReference>
<feature type="domain" description="PRD" evidence="8">
    <location>
        <begin position="287"/>
        <end position="394"/>
    </location>
</feature>
<protein>
    <submittedName>
        <fullName evidence="9">Lichenan operon transcriptional antiterminator</fullName>
    </submittedName>
</protein>
<keyword evidence="1" id="KW-0808">Transferase</keyword>
<evidence type="ECO:0000256" key="5">
    <source>
        <dbReference type="ARBA" id="ARBA00023163"/>
    </source>
</evidence>
<evidence type="ECO:0000256" key="4">
    <source>
        <dbReference type="ARBA" id="ARBA00023159"/>
    </source>
</evidence>
<dbReference type="InterPro" id="IPR002178">
    <property type="entry name" value="PTS_EIIA_type-2_dom"/>
</dbReference>
<dbReference type="Gene3D" id="1.10.10.10">
    <property type="entry name" value="Winged helix-like DNA-binding domain superfamily/Winged helix DNA-binding domain"/>
    <property type="match status" value="2"/>
</dbReference>
<dbReference type="InterPro" id="IPR050661">
    <property type="entry name" value="BglG_antiterminators"/>
</dbReference>
<dbReference type="Gene3D" id="3.40.50.2300">
    <property type="match status" value="1"/>
</dbReference>
<dbReference type="Gene3D" id="3.40.930.10">
    <property type="entry name" value="Mannitol-specific EII, Chain A"/>
    <property type="match status" value="1"/>
</dbReference>
<dbReference type="Pfam" id="PF05043">
    <property type="entry name" value="Mga"/>
    <property type="match status" value="1"/>
</dbReference>
<keyword evidence="4" id="KW-0010">Activator</keyword>
<dbReference type="PROSITE" id="PS51099">
    <property type="entry name" value="PTS_EIIB_TYPE_2"/>
    <property type="match status" value="1"/>
</dbReference>
<dbReference type="InterPro" id="IPR007737">
    <property type="entry name" value="Mga_HTH"/>
</dbReference>
<dbReference type="Proteomes" id="UP001230220">
    <property type="component" value="Unassembled WGS sequence"/>
</dbReference>
<feature type="domain" description="PTS EIIA type-2" evidence="6">
    <location>
        <begin position="491"/>
        <end position="630"/>
    </location>
</feature>
<dbReference type="SUPFAM" id="SSF55804">
    <property type="entry name" value="Phoshotransferase/anion transport protein"/>
    <property type="match status" value="1"/>
</dbReference>
<dbReference type="Pfam" id="PF00874">
    <property type="entry name" value="PRD"/>
    <property type="match status" value="2"/>
</dbReference>
<feature type="domain" description="PRD" evidence="8">
    <location>
        <begin position="173"/>
        <end position="281"/>
    </location>
</feature>
<gene>
    <name evidence="9" type="ORF">J2S15_001794</name>
</gene>
<dbReference type="InterPro" id="IPR036095">
    <property type="entry name" value="PTS_EIIB-like_sf"/>
</dbReference>
<evidence type="ECO:0000313" key="10">
    <source>
        <dbReference type="Proteomes" id="UP001230220"/>
    </source>
</evidence>
<keyword evidence="5" id="KW-0804">Transcription</keyword>
<organism evidence="9 10">
    <name type="scientific">Breznakia pachnodae</name>
    <dbReference type="NCBI Taxonomy" id="265178"/>
    <lineage>
        <taxon>Bacteria</taxon>
        <taxon>Bacillati</taxon>
        <taxon>Bacillota</taxon>
        <taxon>Erysipelotrichia</taxon>
        <taxon>Erysipelotrichales</taxon>
        <taxon>Erysipelotrichaceae</taxon>
        <taxon>Breznakia</taxon>
    </lineage>
</organism>
<evidence type="ECO:0000256" key="2">
    <source>
        <dbReference type="ARBA" id="ARBA00022737"/>
    </source>
</evidence>
<dbReference type="Pfam" id="PF00359">
    <property type="entry name" value="PTS_EIIA_2"/>
    <property type="match status" value="1"/>
</dbReference>
<dbReference type="InterPro" id="IPR011608">
    <property type="entry name" value="PRD"/>
</dbReference>